<comment type="caution">
    <text evidence="5">The sequence shown here is derived from an EMBL/GenBank/DDBJ whole genome shotgun (WGS) entry which is preliminary data.</text>
</comment>
<evidence type="ECO:0000313" key="5">
    <source>
        <dbReference type="EMBL" id="TVT29470.1"/>
    </source>
</evidence>
<name>A0A558AYY7_9STAP</name>
<dbReference type="InterPro" id="IPR027417">
    <property type="entry name" value="P-loop_NTPase"/>
</dbReference>
<dbReference type="Gene3D" id="3.30.450.90">
    <property type="match status" value="1"/>
</dbReference>
<dbReference type="AlphaFoldDB" id="A0A558AYY7"/>
<dbReference type="GO" id="GO:0016887">
    <property type="term" value="F:ATP hydrolysis activity"/>
    <property type="evidence" value="ECO:0007669"/>
    <property type="project" value="TreeGrafter"/>
</dbReference>
<dbReference type="GO" id="GO:0005886">
    <property type="term" value="C:plasma membrane"/>
    <property type="evidence" value="ECO:0007669"/>
    <property type="project" value="TreeGrafter"/>
</dbReference>
<dbReference type="GO" id="GO:0005524">
    <property type="term" value="F:ATP binding"/>
    <property type="evidence" value="ECO:0007669"/>
    <property type="project" value="UniProtKB-KW"/>
</dbReference>
<protein>
    <recommendedName>
        <fullName evidence="4">Bacterial type II secretion system protein E domain-containing protein</fullName>
    </recommendedName>
</protein>
<comment type="similarity">
    <text evidence="1">Belongs to the GSP E family.</text>
</comment>
<feature type="domain" description="Bacterial type II secretion system protein E" evidence="4">
    <location>
        <begin position="3"/>
        <end position="272"/>
    </location>
</feature>
<evidence type="ECO:0000256" key="3">
    <source>
        <dbReference type="ARBA" id="ARBA00022840"/>
    </source>
</evidence>
<evidence type="ECO:0000256" key="2">
    <source>
        <dbReference type="ARBA" id="ARBA00022741"/>
    </source>
</evidence>
<dbReference type="EMBL" id="VMSJ01000001">
    <property type="protein sequence ID" value="TVT29470.1"/>
    <property type="molecule type" value="Genomic_DNA"/>
</dbReference>
<evidence type="ECO:0000259" key="4">
    <source>
        <dbReference type="Pfam" id="PF00437"/>
    </source>
</evidence>
<evidence type="ECO:0000256" key="1">
    <source>
        <dbReference type="ARBA" id="ARBA00006611"/>
    </source>
</evidence>
<dbReference type="Proteomes" id="UP000315103">
    <property type="component" value="Unassembled WGS sequence"/>
</dbReference>
<keyword evidence="6" id="KW-1185">Reference proteome</keyword>
<dbReference type="OrthoDB" id="9808272at2"/>
<dbReference type="InterPro" id="IPR001482">
    <property type="entry name" value="T2SS/T4SS_dom"/>
</dbReference>
<keyword evidence="3" id="KW-0067">ATP-binding</keyword>
<dbReference type="SUPFAM" id="SSF52540">
    <property type="entry name" value="P-loop containing nucleoside triphosphate hydrolases"/>
    <property type="match status" value="1"/>
</dbReference>
<dbReference type="PANTHER" id="PTHR30258:SF2">
    <property type="entry name" value="COMG OPERON PROTEIN 1"/>
    <property type="match status" value="1"/>
</dbReference>
<sequence>MKQQVEEIIKDAMRHDATDIHLTLESTKGLVRVRSRGEMLTLKEIGMDDYRKTVNFLKFIAELDINEHKLPQSGRTMLSIEDQKFNVRISTLPISLMNEIIVIRMLNGMEDRPSSSLFHQPRDYDFLLPFMARKQGLILFTGPTGSGKSTLMYRLIQERIASGRQQIISIEDPVEYELDGLVQVEINEKANIDYEPLLKGVLRCDPDIIMFGEIRDANIASQLLKASLSGHLVLSTFHSKSAVSTVSRLKDYGLYDEEIIQSISLIINQRILYTRNGSFIIYETLDNAQIVSYLKTGHAEHGTLEDKLSELFRTGGIDADEYAIHVEKFK</sequence>
<evidence type="ECO:0000313" key="6">
    <source>
        <dbReference type="Proteomes" id="UP000315103"/>
    </source>
</evidence>
<dbReference type="CDD" id="cd01129">
    <property type="entry name" value="PulE-GspE-like"/>
    <property type="match status" value="1"/>
</dbReference>
<dbReference type="PANTHER" id="PTHR30258">
    <property type="entry name" value="TYPE II SECRETION SYSTEM PROTEIN GSPE-RELATED"/>
    <property type="match status" value="1"/>
</dbReference>
<dbReference type="Gene3D" id="3.40.50.300">
    <property type="entry name" value="P-loop containing nucleotide triphosphate hydrolases"/>
    <property type="match status" value="1"/>
</dbReference>
<gene>
    <name evidence="5" type="ORF">FO441_04075</name>
</gene>
<keyword evidence="2" id="KW-0547">Nucleotide-binding</keyword>
<accession>A0A558AYY7</accession>
<reference evidence="5 6" key="1">
    <citation type="submission" date="2019-07" db="EMBL/GenBank/DDBJ databases">
        <title>Salinicoccus cyprini sp. nov., isolated from gastro-intestinal tract of mirror carp, Cyprinus carpio var. specularis, collected from Gobind Sagar Reservoir, Himachal Pradesh, India.</title>
        <authorList>
            <person name="Talwar C."/>
            <person name="Singh A.K."/>
            <person name="Lal R."/>
            <person name="Negi R.K."/>
        </authorList>
    </citation>
    <scope>NUCLEOTIDE SEQUENCE [LARGE SCALE GENOMIC DNA]</scope>
    <source>
        <strain evidence="5 6">CT19</strain>
    </source>
</reference>
<proteinExistence type="inferred from homology"/>
<dbReference type="Pfam" id="PF00437">
    <property type="entry name" value="T2SSE"/>
    <property type="match status" value="1"/>
</dbReference>
<organism evidence="5 6">
    <name type="scientific">Salinicoccus cyprini</name>
    <dbReference type="NCBI Taxonomy" id="2493691"/>
    <lineage>
        <taxon>Bacteria</taxon>
        <taxon>Bacillati</taxon>
        <taxon>Bacillota</taxon>
        <taxon>Bacilli</taxon>
        <taxon>Bacillales</taxon>
        <taxon>Staphylococcaceae</taxon>
        <taxon>Salinicoccus</taxon>
    </lineage>
</organism>
<dbReference type="RefSeq" id="WP_145286136.1">
    <property type="nucleotide sequence ID" value="NZ_VMSJ01000001.1"/>
</dbReference>